<feature type="signal peptide" evidence="12">
    <location>
        <begin position="1"/>
        <end position="32"/>
    </location>
</feature>
<dbReference type="AlphaFoldDB" id="A0A1G5SGG7"/>
<keyword evidence="7" id="KW-0862">Zinc</keyword>
<evidence type="ECO:0000313" key="13">
    <source>
        <dbReference type="EMBL" id="SCZ86218.1"/>
    </source>
</evidence>
<dbReference type="GO" id="GO:0046872">
    <property type="term" value="F:metal ion binding"/>
    <property type="evidence" value="ECO:0007669"/>
    <property type="project" value="UniProtKB-KW"/>
</dbReference>
<name>A0A1G5SGG7_9PROT</name>
<keyword evidence="9" id="KW-0961">Cell wall biogenesis/degradation</keyword>
<feature type="chain" id="PRO_5011579777" description="Murein endopeptidase K" evidence="12">
    <location>
        <begin position="33"/>
        <end position="185"/>
    </location>
</feature>
<dbReference type="PANTHER" id="PTHR37425">
    <property type="match status" value="1"/>
</dbReference>
<dbReference type="EMBL" id="FMWO01000059">
    <property type="protein sequence ID" value="SCZ86218.1"/>
    <property type="molecule type" value="Genomic_DNA"/>
</dbReference>
<accession>A0A1G5SGG7</accession>
<dbReference type="Gene3D" id="3.30.1380.10">
    <property type="match status" value="1"/>
</dbReference>
<dbReference type="PROSITE" id="PS51318">
    <property type="entry name" value="TAT"/>
    <property type="match status" value="1"/>
</dbReference>
<evidence type="ECO:0000256" key="3">
    <source>
        <dbReference type="ARBA" id="ARBA00022670"/>
    </source>
</evidence>
<keyword evidence="4" id="KW-0479">Metal-binding</keyword>
<evidence type="ECO:0000256" key="9">
    <source>
        <dbReference type="ARBA" id="ARBA00023316"/>
    </source>
</evidence>
<reference evidence="13 14" key="1">
    <citation type="submission" date="2016-10" db="EMBL/GenBank/DDBJ databases">
        <authorList>
            <person name="de Groot N.N."/>
        </authorList>
    </citation>
    <scope>NUCLEOTIDE SEQUENCE [LARGE SCALE GENOMIC DNA]</scope>
    <source>
        <strain evidence="13">1</strain>
    </source>
</reference>
<evidence type="ECO:0000256" key="8">
    <source>
        <dbReference type="ARBA" id="ARBA00023049"/>
    </source>
</evidence>
<dbReference type="InterPro" id="IPR009045">
    <property type="entry name" value="Zn_M74/Hedgehog-like"/>
</dbReference>
<keyword evidence="5 12" id="KW-0732">Signal</keyword>
<evidence type="ECO:0000256" key="7">
    <source>
        <dbReference type="ARBA" id="ARBA00022833"/>
    </source>
</evidence>
<comment type="similarity">
    <text evidence="10">Belongs to the peptidase M15 family.</text>
</comment>
<dbReference type="Proteomes" id="UP000198729">
    <property type="component" value="Unassembled WGS sequence"/>
</dbReference>
<dbReference type="OrthoDB" id="9782994at2"/>
<evidence type="ECO:0000256" key="6">
    <source>
        <dbReference type="ARBA" id="ARBA00022801"/>
    </source>
</evidence>
<dbReference type="CDD" id="cd14844">
    <property type="entry name" value="Zn-DD-carboxypeptidase_like"/>
    <property type="match status" value="1"/>
</dbReference>
<gene>
    <name evidence="13" type="primary">ycbK</name>
    <name evidence="13" type="ORF">NSMM_500018</name>
</gene>
<proteinExistence type="inferred from homology"/>
<sequence>MHDLIPGMTTRRQFLRAGLGACALLAFPAAHANIISQRSEKRLDMLNLHTGERVKATYWVQGRYIPDALQSIDRVLRDHRSGEQHAIDPRLLDLMEYLRYRMGRVQPFHIISGYRSPATNAMLSANSNGVATKSLHMQGKAIDVRLPGVPLATLRKVAISLNVGGVGYYPKSDFIHLDTGTPRNW</sequence>
<dbReference type="STRING" id="51642.NSMM_500018"/>
<comment type="pathway">
    <text evidence="2">Cell wall biogenesis; cell wall polysaccharide biosynthesis.</text>
</comment>
<dbReference type="Pfam" id="PF05951">
    <property type="entry name" value="Peptidase_M15_2"/>
    <property type="match status" value="1"/>
</dbReference>
<evidence type="ECO:0000256" key="1">
    <source>
        <dbReference type="ARBA" id="ARBA00001947"/>
    </source>
</evidence>
<dbReference type="GO" id="GO:0006508">
    <property type="term" value="P:proteolysis"/>
    <property type="evidence" value="ECO:0007669"/>
    <property type="project" value="UniProtKB-KW"/>
</dbReference>
<keyword evidence="14" id="KW-1185">Reference proteome</keyword>
<evidence type="ECO:0000313" key="14">
    <source>
        <dbReference type="Proteomes" id="UP000198729"/>
    </source>
</evidence>
<evidence type="ECO:0000256" key="4">
    <source>
        <dbReference type="ARBA" id="ARBA00022723"/>
    </source>
</evidence>
<dbReference type="SUPFAM" id="SSF55166">
    <property type="entry name" value="Hedgehog/DD-peptidase"/>
    <property type="match status" value="1"/>
</dbReference>
<evidence type="ECO:0000256" key="5">
    <source>
        <dbReference type="ARBA" id="ARBA00022729"/>
    </source>
</evidence>
<dbReference type="GO" id="GO:0071555">
    <property type="term" value="P:cell wall organization"/>
    <property type="evidence" value="ECO:0007669"/>
    <property type="project" value="UniProtKB-KW"/>
</dbReference>
<evidence type="ECO:0000256" key="10">
    <source>
        <dbReference type="ARBA" id="ARBA00093448"/>
    </source>
</evidence>
<comment type="cofactor">
    <cofactor evidence="1">
        <name>Zn(2+)</name>
        <dbReference type="ChEBI" id="CHEBI:29105"/>
    </cofactor>
</comment>
<evidence type="ECO:0000256" key="12">
    <source>
        <dbReference type="SAM" id="SignalP"/>
    </source>
</evidence>
<dbReference type="InterPro" id="IPR010275">
    <property type="entry name" value="MepK"/>
</dbReference>
<dbReference type="RefSeq" id="WP_090287113.1">
    <property type="nucleotide sequence ID" value="NZ_FMWO01000059.1"/>
</dbReference>
<evidence type="ECO:0000256" key="2">
    <source>
        <dbReference type="ARBA" id="ARBA00004776"/>
    </source>
</evidence>
<dbReference type="GO" id="GO:0008237">
    <property type="term" value="F:metallopeptidase activity"/>
    <property type="evidence" value="ECO:0007669"/>
    <property type="project" value="UniProtKB-KW"/>
</dbReference>
<keyword evidence="3" id="KW-0645">Protease</keyword>
<keyword evidence="8" id="KW-0482">Metalloprotease</keyword>
<keyword evidence="6" id="KW-0378">Hydrolase</keyword>
<protein>
    <recommendedName>
        <fullName evidence="11">Murein endopeptidase K</fullName>
    </recommendedName>
</protein>
<dbReference type="InterPro" id="IPR006311">
    <property type="entry name" value="TAT_signal"/>
</dbReference>
<dbReference type="PANTHER" id="PTHR37425:SF1">
    <property type="entry name" value="OUTER MEMBRANE PROTEIN"/>
    <property type="match status" value="1"/>
</dbReference>
<organism evidence="13 14">
    <name type="scientific">Nitrosomonas mobilis</name>
    <dbReference type="NCBI Taxonomy" id="51642"/>
    <lineage>
        <taxon>Bacteria</taxon>
        <taxon>Pseudomonadati</taxon>
        <taxon>Pseudomonadota</taxon>
        <taxon>Betaproteobacteria</taxon>
        <taxon>Nitrosomonadales</taxon>
        <taxon>Nitrosomonadaceae</taxon>
        <taxon>Nitrosomonas</taxon>
    </lineage>
</organism>
<evidence type="ECO:0000256" key="11">
    <source>
        <dbReference type="ARBA" id="ARBA00093666"/>
    </source>
</evidence>